<dbReference type="InterPro" id="IPR008978">
    <property type="entry name" value="HSP20-like_chaperone"/>
</dbReference>
<accession>A0A820TCM9</accession>
<evidence type="ECO:0000313" key="1">
    <source>
        <dbReference type="EMBL" id="CAF4467052.1"/>
    </source>
</evidence>
<gene>
    <name evidence="1" type="ORF">OKA104_LOCUS55020</name>
</gene>
<proteinExistence type="predicted"/>
<reference evidence="1" key="1">
    <citation type="submission" date="2021-02" db="EMBL/GenBank/DDBJ databases">
        <authorList>
            <person name="Nowell W R."/>
        </authorList>
    </citation>
    <scope>NUCLEOTIDE SEQUENCE</scope>
</reference>
<dbReference type="Proteomes" id="UP000663881">
    <property type="component" value="Unassembled WGS sequence"/>
</dbReference>
<dbReference type="AlphaFoldDB" id="A0A820TCM9"/>
<dbReference type="EMBL" id="CAJOAY010037923">
    <property type="protein sequence ID" value="CAF4467052.1"/>
    <property type="molecule type" value="Genomic_DNA"/>
</dbReference>
<feature type="non-terminal residue" evidence="1">
    <location>
        <position position="1"/>
    </location>
</feature>
<protein>
    <submittedName>
        <fullName evidence="1">Uncharacterized protein</fullName>
    </submittedName>
</protein>
<name>A0A820TCM9_9BILA</name>
<sequence length="84" mass="9677">PIVPSFVVQEDGARKVMVYLNIPELKVKRSFPNFFKFIPSNGHEKVLDFQDQSFTFTMNIQTKLYSLSIARLPGEIQPEKCSIK</sequence>
<evidence type="ECO:0000313" key="2">
    <source>
        <dbReference type="Proteomes" id="UP000663881"/>
    </source>
</evidence>
<organism evidence="1 2">
    <name type="scientific">Adineta steineri</name>
    <dbReference type="NCBI Taxonomy" id="433720"/>
    <lineage>
        <taxon>Eukaryota</taxon>
        <taxon>Metazoa</taxon>
        <taxon>Spiralia</taxon>
        <taxon>Gnathifera</taxon>
        <taxon>Rotifera</taxon>
        <taxon>Eurotatoria</taxon>
        <taxon>Bdelloidea</taxon>
        <taxon>Adinetida</taxon>
        <taxon>Adinetidae</taxon>
        <taxon>Adineta</taxon>
    </lineage>
</organism>
<feature type="non-terminal residue" evidence="1">
    <location>
        <position position="84"/>
    </location>
</feature>
<comment type="caution">
    <text evidence="1">The sequence shown here is derived from an EMBL/GenBank/DDBJ whole genome shotgun (WGS) entry which is preliminary data.</text>
</comment>
<dbReference type="Gene3D" id="2.60.40.790">
    <property type="match status" value="1"/>
</dbReference>